<reference evidence="1 2" key="1">
    <citation type="journal article" date="2021" name="Elife">
        <title>Chloroplast acquisition without the gene transfer in kleptoplastic sea slugs, Plakobranchus ocellatus.</title>
        <authorList>
            <person name="Maeda T."/>
            <person name="Takahashi S."/>
            <person name="Yoshida T."/>
            <person name="Shimamura S."/>
            <person name="Takaki Y."/>
            <person name="Nagai Y."/>
            <person name="Toyoda A."/>
            <person name="Suzuki Y."/>
            <person name="Arimoto A."/>
            <person name="Ishii H."/>
            <person name="Satoh N."/>
            <person name="Nishiyama T."/>
            <person name="Hasebe M."/>
            <person name="Maruyama T."/>
            <person name="Minagawa J."/>
            <person name="Obokata J."/>
            <person name="Shigenobu S."/>
        </authorList>
    </citation>
    <scope>NUCLEOTIDE SEQUENCE [LARGE SCALE GENOMIC DNA]</scope>
</reference>
<organism evidence="1 2">
    <name type="scientific">Plakobranchus ocellatus</name>
    <dbReference type="NCBI Taxonomy" id="259542"/>
    <lineage>
        <taxon>Eukaryota</taxon>
        <taxon>Metazoa</taxon>
        <taxon>Spiralia</taxon>
        <taxon>Lophotrochozoa</taxon>
        <taxon>Mollusca</taxon>
        <taxon>Gastropoda</taxon>
        <taxon>Heterobranchia</taxon>
        <taxon>Euthyneura</taxon>
        <taxon>Panpulmonata</taxon>
        <taxon>Sacoglossa</taxon>
        <taxon>Placobranchoidea</taxon>
        <taxon>Plakobranchidae</taxon>
        <taxon>Plakobranchus</taxon>
    </lineage>
</organism>
<protein>
    <submittedName>
        <fullName evidence="1">Uncharacterized protein</fullName>
    </submittedName>
</protein>
<accession>A0AAV3YLH6</accession>
<gene>
    <name evidence="1" type="ORF">PoB_000970800</name>
</gene>
<evidence type="ECO:0000313" key="2">
    <source>
        <dbReference type="Proteomes" id="UP000735302"/>
    </source>
</evidence>
<comment type="caution">
    <text evidence="1">The sequence shown here is derived from an EMBL/GenBank/DDBJ whole genome shotgun (WGS) entry which is preliminary data.</text>
</comment>
<name>A0AAV3YLH6_9GAST</name>
<sequence length="180" mass="20620">MISLREDASVIRERNIPAAHQCQRQLSSQPQEVDTRDNQEFTTSATHIHNKEIAGLHVLRQARVPVSELEPPTERSCGSQGRFSNHCATDAPYLPKHTYFISSYKTFNLARCTVSVGLVMCIAADETFCAVAEVPFRLTEAQLPYRSVRLTPRPYHWGFVQVQERYHLGRRTKNKHHYGQ</sequence>
<proteinExistence type="predicted"/>
<dbReference type="Proteomes" id="UP000735302">
    <property type="component" value="Unassembled WGS sequence"/>
</dbReference>
<dbReference type="EMBL" id="BLXT01001109">
    <property type="protein sequence ID" value="GFN83202.1"/>
    <property type="molecule type" value="Genomic_DNA"/>
</dbReference>
<keyword evidence="2" id="KW-1185">Reference proteome</keyword>
<dbReference type="AlphaFoldDB" id="A0AAV3YLH6"/>
<evidence type="ECO:0000313" key="1">
    <source>
        <dbReference type="EMBL" id="GFN83202.1"/>
    </source>
</evidence>